<comment type="caution">
    <text evidence="3">The sequence shown here is derived from an EMBL/GenBank/DDBJ whole genome shotgun (WGS) entry which is preliminary data.</text>
</comment>
<feature type="domain" description="YdbS-like PH" evidence="2">
    <location>
        <begin position="60"/>
        <end position="129"/>
    </location>
</feature>
<evidence type="ECO:0000259" key="2">
    <source>
        <dbReference type="Pfam" id="PF03703"/>
    </source>
</evidence>
<feature type="transmembrane region" description="Helical" evidence="1">
    <location>
        <begin position="41"/>
        <end position="60"/>
    </location>
</feature>
<evidence type="ECO:0000256" key="1">
    <source>
        <dbReference type="SAM" id="Phobius"/>
    </source>
</evidence>
<gene>
    <name evidence="3" type="ORF">RGC78_03095</name>
</gene>
<feature type="domain" description="YdbS-like PH" evidence="2">
    <location>
        <begin position="398"/>
        <end position="474"/>
    </location>
</feature>
<feature type="transmembrane region" description="Helical" evidence="1">
    <location>
        <begin position="347"/>
        <end position="365"/>
    </location>
</feature>
<protein>
    <submittedName>
        <fullName evidence="3">PH domain-containing protein</fullName>
    </submittedName>
</protein>
<dbReference type="InterPro" id="IPR014529">
    <property type="entry name" value="UCP026631"/>
</dbReference>
<feature type="transmembrane region" description="Helical" evidence="1">
    <location>
        <begin position="377"/>
        <end position="396"/>
    </location>
</feature>
<feature type="transmembrane region" description="Helical" evidence="1">
    <location>
        <begin position="164"/>
        <end position="184"/>
    </location>
</feature>
<evidence type="ECO:0000313" key="3">
    <source>
        <dbReference type="EMBL" id="MDR5586443.1"/>
    </source>
</evidence>
<feature type="domain" description="YdbS-like PH" evidence="2">
    <location>
        <begin position="247"/>
        <end position="304"/>
    </location>
</feature>
<accession>A0ABU1EDJ6</accession>
<name>A0ABU1EDJ6_9CLOT</name>
<dbReference type="EMBL" id="JAVJAN010000006">
    <property type="protein sequence ID" value="MDR5586443.1"/>
    <property type="molecule type" value="Genomic_DNA"/>
</dbReference>
<dbReference type="Pfam" id="PF03703">
    <property type="entry name" value="bPH_2"/>
    <property type="match status" value="3"/>
</dbReference>
<feature type="transmembrane region" description="Helical" evidence="1">
    <location>
        <begin position="222"/>
        <end position="243"/>
    </location>
</feature>
<proteinExistence type="predicted"/>
<dbReference type="InterPro" id="IPR005182">
    <property type="entry name" value="YdbS-like_PH"/>
</dbReference>
<keyword evidence="4" id="KW-1185">Reference proteome</keyword>
<reference evidence="3 4" key="1">
    <citation type="submission" date="2023-09" db="EMBL/GenBank/DDBJ databases">
        <authorList>
            <person name="Zhai L."/>
        </authorList>
    </citation>
    <scope>NUCLEOTIDE SEQUENCE [LARGE SCALE GENOMIC DNA]</scope>
    <source>
        <strain evidence="3 4">5 N-1</strain>
    </source>
</reference>
<dbReference type="PANTHER" id="PTHR34473">
    <property type="entry name" value="UPF0699 TRANSMEMBRANE PROTEIN YDBS"/>
    <property type="match status" value="1"/>
</dbReference>
<keyword evidence="1" id="KW-1133">Transmembrane helix</keyword>
<dbReference type="PIRSF" id="PIRSF026631">
    <property type="entry name" value="UCP026631"/>
    <property type="match status" value="1"/>
</dbReference>
<dbReference type="Proteomes" id="UP001256646">
    <property type="component" value="Unassembled WGS sequence"/>
</dbReference>
<dbReference type="PANTHER" id="PTHR34473:SF2">
    <property type="entry name" value="UPF0699 TRANSMEMBRANE PROTEIN YDBT"/>
    <property type="match status" value="1"/>
</dbReference>
<sequence length="475" mass="55360">MRKTEIYRGHWSNIIKSIISNIYLIFILLFALIKIKEDFNFIIWTFAIGFFIVLYSILLWRSKYFYIEDNMFVYVKGMIEKTKEQIPLKQITTVDLKTTILDRILGSVTLKLNSGNATLNEAEFELVVKKEYALLIQKAVSGQDVNEEDVYSNVKELQVEYKDIAIYALTKNKFGWIMALFIIGNKFSKVFKKSVINNAENYLESAKDYILNGTIFDLVLKLLFIFAFIYVFSTIISIGIEILKYGNFKIIRSEDSFNIRYGTIDLKEYSISLEKIQGLKLKQNLLQQLLDLYKIEAIVIGDDETNSLLFPSLKGSKKDKFINEFLPEYKITKDIDKASKKSIFRFIFKRFIVSIVVSLILILLTKQFLPKLYMINSFKFILSLTLCTSQIILGYIDYLNNGIAIEENNILLTNGSRIKNTYIIRKFKVQSLQVKQSILQRYRDICNYKIDIATSSFGETIEIKNMDIKKYEEIL</sequence>
<organism evidence="3 4">
    <name type="scientific">Clostridium aquiflavi</name>
    <dbReference type="NCBI Taxonomy" id="3073603"/>
    <lineage>
        <taxon>Bacteria</taxon>
        <taxon>Bacillati</taxon>
        <taxon>Bacillota</taxon>
        <taxon>Clostridia</taxon>
        <taxon>Eubacteriales</taxon>
        <taxon>Clostridiaceae</taxon>
        <taxon>Clostridium</taxon>
    </lineage>
</organism>
<keyword evidence="1" id="KW-0472">Membrane</keyword>
<feature type="transmembrane region" description="Helical" evidence="1">
    <location>
        <begin position="12"/>
        <end position="35"/>
    </location>
</feature>
<keyword evidence="1" id="KW-0812">Transmembrane</keyword>
<evidence type="ECO:0000313" key="4">
    <source>
        <dbReference type="Proteomes" id="UP001256646"/>
    </source>
</evidence>
<dbReference type="RefSeq" id="WP_309556025.1">
    <property type="nucleotide sequence ID" value="NZ_JAVJAN010000006.1"/>
</dbReference>